<evidence type="ECO:0000256" key="2">
    <source>
        <dbReference type="SAM" id="MobiDB-lite"/>
    </source>
</evidence>
<dbReference type="InterPro" id="IPR011894">
    <property type="entry name" value="PorC_KorC"/>
</dbReference>
<dbReference type="SUPFAM" id="SSF53323">
    <property type="entry name" value="Pyruvate-ferredoxin oxidoreductase, PFOR, domain III"/>
    <property type="match status" value="1"/>
</dbReference>
<dbReference type="PANTHER" id="PTHR43366">
    <property type="entry name" value="PYRUVATE SYNTHASE SUBUNIT PORC"/>
    <property type="match status" value="1"/>
</dbReference>
<evidence type="ECO:0000259" key="3">
    <source>
        <dbReference type="Pfam" id="PF01558"/>
    </source>
</evidence>
<feature type="domain" description="Pyruvate/ketoisovalerate oxidoreductase catalytic" evidence="3">
    <location>
        <begin position="10"/>
        <end position="179"/>
    </location>
</feature>
<dbReference type="PANTHER" id="PTHR43366:SF1">
    <property type="entry name" value="PYRUVATE SYNTHASE SUBUNIT PORC"/>
    <property type="match status" value="1"/>
</dbReference>
<name>A0A021VV94_9CELL</name>
<dbReference type="Gene3D" id="3.40.920.10">
    <property type="entry name" value="Pyruvate-ferredoxin oxidoreductase, PFOR, domain III"/>
    <property type="match status" value="1"/>
</dbReference>
<dbReference type="InterPro" id="IPR019752">
    <property type="entry name" value="Pyrv/ketoisovalerate_OxRed_cat"/>
</dbReference>
<dbReference type="GO" id="GO:0016625">
    <property type="term" value="F:oxidoreductase activity, acting on the aldehyde or oxo group of donors, iron-sulfur protein as acceptor"/>
    <property type="evidence" value="ECO:0007669"/>
    <property type="project" value="InterPro"/>
</dbReference>
<dbReference type="InterPro" id="IPR002869">
    <property type="entry name" value="Pyrv_flavodox_OxRed_cen"/>
</dbReference>
<reference evidence="4 5" key="1">
    <citation type="submission" date="2014-01" db="EMBL/GenBank/DDBJ databases">
        <title>Actinotalea ferrariae CF5-4.</title>
        <authorList>
            <person name="Chen F."/>
            <person name="Li Y."/>
            <person name="Wang G."/>
        </authorList>
    </citation>
    <scope>NUCLEOTIDE SEQUENCE [LARGE SCALE GENOMIC DNA]</scope>
    <source>
        <strain evidence="4 5">CF5-4</strain>
    </source>
</reference>
<dbReference type="OrthoDB" id="9794954at2"/>
<dbReference type="InterPro" id="IPR051626">
    <property type="entry name" value="Oxidoreductase_gamma_subunit"/>
</dbReference>
<dbReference type="Proteomes" id="UP000019753">
    <property type="component" value="Unassembled WGS sequence"/>
</dbReference>
<accession>A0A021VV94</accession>
<evidence type="ECO:0000256" key="1">
    <source>
        <dbReference type="ARBA" id="ARBA00023002"/>
    </source>
</evidence>
<dbReference type="AlphaFoldDB" id="A0A021VV94"/>
<keyword evidence="5" id="KW-1185">Reference proteome</keyword>
<comment type="caution">
    <text evidence="4">The sequence shown here is derived from an EMBL/GenBank/DDBJ whole genome shotgun (WGS) entry which is preliminary data.</text>
</comment>
<evidence type="ECO:0000313" key="5">
    <source>
        <dbReference type="Proteomes" id="UP000019753"/>
    </source>
</evidence>
<organism evidence="4 5">
    <name type="scientific">Actinotalea ferrariae CF5-4</name>
    <dbReference type="NCBI Taxonomy" id="948458"/>
    <lineage>
        <taxon>Bacteria</taxon>
        <taxon>Bacillati</taxon>
        <taxon>Actinomycetota</taxon>
        <taxon>Actinomycetes</taxon>
        <taxon>Micrococcales</taxon>
        <taxon>Cellulomonadaceae</taxon>
        <taxon>Actinotalea</taxon>
    </lineage>
</organism>
<evidence type="ECO:0000313" key="4">
    <source>
        <dbReference type="EMBL" id="EYR65119.1"/>
    </source>
</evidence>
<protein>
    <submittedName>
        <fullName evidence="4">2-oxoacid:acceptor oxidoreductase</fullName>
    </submittedName>
</protein>
<dbReference type="EMBL" id="AXCW01000004">
    <property type="protein sequence ID" value="EYR65119.1"/>
    <property type="molecule type" value="Genomic_DNA"/>
</dbReference>
<keyword evidence="1" id="KW-0560">Oxidoreductase</keyword>
<sequence>MFRVRIHGRGGQGVVTAAELLSEAAFRQGRYAQAFPFFGSERTGAPVVSFCRIADEPIRAHDPVTTPDAVIVQDVTLLGHVDVLAGLRPDGYVLLDSPRRPADLGLHGAPPPDRTTVVPLPATAIARHHLGRPLPNTPLLGAFAAVTGLVSLDAVVAALLERFPGAVGQRNAEAARAAYWLVLGPGAAGDVPAAERDGATPETPEVPRAAAG</sequence>
<dbReference type="RefSeq" id="WP_052022211.1">
    <property type="nucleotide sequence ID" value="NZ_AXCW01000004.1"/>
</dbReference>
<dbReference type="NCBIfam" id="TIGR02175">
    <property type="entry name" value="PorC_KorC"/>
    <property type="match status" value="1"/>
</dbReference>
<proteinExistence type="predicted"/>
<gene>
    <name evidence="4" type="ORF">N866_13135</name>
</gene>
<feature type="region of interest" description="Disordered" evidence="2">
    <location>
        <begin position="190"/>
        <end position="212"/>
    </location>
</feature>
<dbReference type="Pfam" id="PF01558">
    <property type="entry name" value="POR"/>
    <property type="match status" value="1"/>
</dbReference>